<protein>
    <submittedName>
        <fullName evidence="10">EmrB/QacA subfamily drug resistance transporter</fullName>
    </submittedName>
</protein>
<evidence type="ECO:0000313" key="11">
    <source>
        <dbReference type="Proteomes" id="UP000294856"/>
    </source>
</evidence>
<dbReference type="SUPFAM" id="SSF103473">
    <property type="entry name" value="MFS general substrate transporter"/>
    <property type="match status" value="1"/>
</dbReference>
<dbReference type="PROSITE" id="PS50850">
    <property type="entry name" value="MFS"/>
    <property type="match status" value="1"/>
</dbReference>
<dbReference type="PANTHER" id="PTHR42718">
    <property type="entry name" value="MAJOR FACILITATOR SUPERFAMILY MULTIDRUG TRANSPORTER MFSC"/>
    <property type="match status" value="1"/>
</dbReference>
<dbReference type="GO" id="GO:0022857">
    <property type="term" value="F:transmembrane transporter activity"/>
    <property type="evidence" value="ECO:0007669"/>
    <property type="project" value="InterPro"/>
</dbReference>
<accession>A0A4R1FTM8</accession>
<evidence type="ECO:0000256" key="3">
    <source>
        <dbReference type="ARBA" id="ARBA00022448"/>
    </source>
</evidence>
<feature type="transmembrane region" description="Helical" evidence="8">
    <location>
        <begin position="225"/>
        <end position="246"/>
    </location>
</feature>
<feature type="transmembrane region" description="Helical" evidence="8">
    <location>
        <begin position="111"/>
        <end position="129"/>
    </location>
</feature>
<name>A0A4R1FTM8_9NOCA</name>
<dbReference type="PROSITE" id="PS00216">
    <property type="entry name" value="SUGAR_TRANSPORT_1"/>
    <property type="match status" value="1"/>
</dbReference>
<dbReference type="NCBIfam" id="TIGR00711">
    <property type="entry name" value="efflux_EmrB"/>
    <property type="match status" value="1"/>
</dbReference>
<dbReference type="GO" id="GO:0005886">
    <property type="term" value="C:plasma membrane"/>
    <property type="evidence" value="ECO:0007669"/>
    <property type="project" value="UniProtKB-SubCell"/>
</dbReference>
<feature type="transmembrane region" description="Helical" evidence="8">
    <location>
        <begin position="12"/>
        <end position="35"/>
    </location>
</feature>
<evidence type="ECO:0000259" key="9">
    <source>
        <dbReference type="PROSITE" id="PS50850"/>
    </source>
</evidence>
<feature type="transmembrane region" description="Helical" evidence="8">
    <location>
        <begin position="267"/>
        <end position="292"/>
    </location>
</feature>
<evidence type="ECO:0000256" key="7">
    <source>
        <dbReference type="ARBA" id="ARBA00023136"/>
    </source>
</evidence>
<keyword evidence="11" id="KW-1185">Reference proteome</keyword>
<dbReference type="Gene3D" id="1.20.1250.20">
    <property type="entry name" value="MFS general substrate transporter like domains"/>
    <property type="match status" value="1"/>
</dbReference>
<dbReference type="InterPro" id="IPR020846">
    <property type="entry name" value="MFS_dom"/>
</dbReference>
<keyword evidence="4" id="KW-1003">Cell membrane</keyword>
<evidence type="ECO:0000256" key="2">
    <source>
        <dbReference type="ARBA" id="ARBA00008537"/>
    </source>
</evidence>
<feature type="transmembrane region" description="Helical" evidence="8">
    <location>
        <begin position="331"/>
        <end position="351"/>
    </location>
</feature>
<keyword evidence="3" id="KW-0813">Transport</keyword>
<dbReference type="InterPro" id="IPR036259">
    <property type="entry name" value="MFS_trans_sf"/>
</dbReference>
<evidence type="ECO:0000256" key="5">
    <source>
        <dbReference type="ARBA" id="ARBA00022692"/>
    </source>
</evidence>
<dbReference type="EMBL" id="SMFR01000002">
    <property type="protein sequence ID" value="TCJ96949.1"/>
    <property type="molecule type" value="Genomic_DNA"/>
</dbReference>
<comment type="caution">
    <text evidence="10">The sequence shown here is derived from an EMBL/GenBank/DDBJ whole genome shotgun (WGS) entry which is preliminary data.</text>
</comment>
<proteinExistence type="inferred from homology"/>
<dbReference type="STRING" id="1210063.GCA_001612665_00642"/>
<evidence type="ECO:0000256" key="1">
    <source>
        <dbReference type="ARBA" id="ARBA00004651"/>
    </source>
</evidence>
<feature type="transmembrane region" description="Helical" evidence="8">
    <location>
        <begin position="304"/>
        <end position="324"/>
    </location>
</feature>
<dbReference type="PANTHER" id="PTHR42718:SF9">
    <property type="entry name" value="MAJOR FACILITATOR SUPERFAMILY MULTIDRUG TRANSPORTER MFSC"/>
    <property type="match status" value="1"/>
</dbReference>
<feature type="transmembrane region" description="Helical" evidence="8">
    <location>
        <begin position="200"/>
        <end position="219"/>
    </location>
</feature>
<reference evidence="10 11" key="1">
    <citation type="submission" date="2019-03" db="EMBL/GenBank/DDBJ databases">
        <title>Genomic Encyclopedia of Type Strains, Phase IV (KMG-IV): sequencing the most valuable type-strain genomes for metagenomic binning, comparative biology and taxonomic classification.</title>
        <authorList>
            <person name="Goeker M."/>
        </authorList>
    </citation>
    <scope>NUCLEOTIDE SEQUENCE [LARGE SCALE GENOMIC DNA]</scope>
    <source>
        <strain evidence="10 11">DSM 44684</strain>
    </source>
</reference>
<feature type="transmembrane region" description="Helical" evidence="8">
    <location>
        <begin position="141"/>
        <end position="164"/>
    </location>
</feature>
<feature type="transmembrane region" description="Helical" evidence="8">
    <location>
        <begin position="55"/>
        <end position="71"/>
    </location>
</feature>
<dbReference type="OrthoDB" id="9781469at2"/>
<comment type="similarity">
    <text evidence="2">Belongs to the major facilitator superfamily. EmrB family.</text>
</comment>
<organism evidence="10 11">
    <name type="scientific">Nocardia alba</name>
    <dbReference type="NCBI Taxonomy" id="225051"/>
    <lineage>
        <taxon>Bacteria</taxon>
        <taxon>Bacillati</taxon>
        <taxon>Actinomycetota</taxon>
        <taxon>Actinomycetes</taxon>
        <taxon>Mycobacteriales</taxon>
        <taxon>Nocardiaceae</taxon>
        <taxon>Nocardia</taxon>
    </lineage>
</organism>
<dbReference type="RefSeq" id="WP_067445774.1">
    <property type="nucleotide sequence ID" value="NZ_SMFR01000002.1"/>
</dbReference>
<evidence type="ECO:0000256" key="6">
    <source>
        <dbReference type="ARBA" id="ARBA00022989"/>
    </source>
</evidence>
<dbReference type="CDD" id="cd17321">
    <property type="entry name" value="MFS_MMR_MDR_like"/>
    <property type="match status" value="1"/>
</dbReference>
<dbReference type="InterPro" id="IPR011701">
    <property type="entry name" value="MFS"/>
</dbReference>
<evidence type="ECO:0000256" key="4">
    <source>
        <dbReference type="ARBA" id="ARBA00022475"/>
    </source>
</evidence>
<dbReference type="Proteomes" id="UP000294856">
    <property type="component" value="Unassembled WGS sequence"/>
</dbReference>
<evidence type="ECO:0000313" key="10">
    <source>
        <dbReference type="EMBL" id="TCJ96949.1"/>
    </source>
</evidence>
<feature type="transmembrane region" description="Helical" evidence="8">
    <location>
        <begin position="170"/>
        <end position="188"/>
    </location>
</feature>
<feature type="domain" description="Major facilitator superfamily (MFS) profile" evidence="9">
    <location>
        <begin position="13"/>
        <end position="454"/>
    </location>
</feature>
<comment type="subcellular location">
    <subcellularLocation>
        <location evidence="1">Cell membrane</location>
        <topology evidence="1">Multi-pass membrane protein</topology>
    </subcellularLocation>
</comment>
<evidence type="ECO:0000256" key="8">
    <source>
        <dbReference type="SAM" id="Phobius"/>
    </source>
</evidence>
<dbReference type="InterPro" id="IPR004638">
    <property type="entry name" value="EmrB-like"/>
</dbReference>
<feature type="transmembrane region" description="Helical" evidence="8">
    <location>
        <begin position="431"/>
        <end position="450"/>
    </location>
</feature>
<dbReference type="InterPro" id="IPR005829">
    <property type="entry name" value="Sugar_transporter_CS"/>
</dbReference>
<dbReference type="Pfam" id="PF07690">
    <property type="entry name" value="MFS_1"/>
    <property type="match status" value="1"/>
</dbReference>
<keyword evidence="5 8" id="KW-0812">Transmembrane</keyword>
<keyword evidence="7 8" id="KW-0472">Membrane</keyword>
<gene>
    <name evidence="10" type="ORF">DFR71_2983</name>
</gene>
<dbReference type="Gene3D" id="1.20.1720.10">
    <property type="entry name" value="Multidrug resistance protein D"/>
    <property type="match status" value="1"/>
</dbReference>
<sequence>MTPQSSTRRRWTVLAICALALFLVGLDTTIVTVGLSEIGRGLGAEAGRLSWVVDAYTITFASLLISAGAVADRFGRRRVFQTGLVVFALASLACALAPSLSFLIIARIAQGVGASMLTPVALAIVVSAMPDPRERAQAIGVWGAMFGLSMAAGPVTGGALIAAFDWRAVFWINVPVVLVAIALVRALVPESHGQRARRLDLTGQALLIVLLWIAVGLLIEGRRIGWLSPLALAGYGLLVVLVAVFVRVEARRADPLIEPGLFRVPSFAGAILSAVAVFVAFSMTLLMTTLLLDVSGWSPVAAGAATLPMALGATLCAPLSGYLVGRYGPRLPLLLAGGCLVTGGLLLLTLASGLTLAVLLAAYLFIGIGVGFANAPITNTAVSGLPPERAGVAGGTASTARQLGIAIGVALAGGLVAGADRADFPAEATPGWLVITACGTILLATGFRAGQRTVPAPV</sequence>
<keyword evidence="6 8" id="KW-1133">Transmembrane helix</keyword>
<feature type="transmembrane region" description="Helical" evidence="8">
    <location>
        <begin position="83"/>
        <end position="105"/>
    </location>
</feature>
<feature type="transmembrane region" description="Helical" evidence="8">
    <location>
        <begin position="357"/>
        <end position="382"/>
    </location>
</feature>
<dbReference type="AlphaFoldDB" id="A0A4R1FTM8"/>